<evidence type="ECO:0000256" key="1">
    <source>
        <dbReference type="ARBA" id="ARBA00010964"/>
    </source>
</evidence>
<dbReference type="GO" id="GO:0040037">
    <property type="term" value="P:negative regulation of fibroblast growth factor receptor signaling pathway"/>
    <property type="evidence" value="ECO:0007669"/>
    <property type="project" value="TreeGrafter"/>
</dbReference>
<accession>A0A1B6EWN4</accession>
<proteinExistence type="inferred from homology"/>
<dbReference type="PROSITE" id="PS51227">
    <property type="entry name" value="SPR"/>
    <property type="match status" value="1"/>
</dbReference>
<evidence type="ECO:0000313" key="2">
    <source>
        <dbReference type="EMBL" id="JAS42093.1"/>
    </source>
</evidence>
<protein>
    <recommendedName>
        <fullName evidence="4">Protein sprouty</fullName>
    </recommendedName>
</protein>
<dbReference type="GO" id="GO:0016020">
    <property type="term" value="C:membrane"/>
    <property type="evidence" value="ECO:0007669"/>
    <property type="project" value="InterPro"/>
</dbReference>
<evidence type="ECO:0008006" key="4">
    <source>
        <dbReference type="Google" id="ProtNLM"/>
    </source>
</evidence>
<dbReference type="Pfam" id="PF05210">
    <property type="entry name" value="Sprouty"/>
    <property type="match status" value="1"/>
</dbReference>
<gene>
    <name evidence="3" type="ORF">g.15175</name>
    <name evidence="2" type="ORF">g.15177</name>
</gene>
<dbReference type="EMBL" id="GECZ01027676">
    <property type="protein sequence ID" value="JAS42093.1"/>
    <property type="molecule type" value="Transcribed_RNA"/>
</dbReference>
<dbReference type="PANTHER" id="PTHR12365:SF7">
    <property type="entry name" value="PROTEIN SPROUTY"/>
    <property type="match status" value="1"/>
</dbReference>
<dbReference type="GO" id="GO:0046580">
    <property type="term" value="P:negative regulation of Ras protein signal transduction"/>
    <property type="evidence" value="ECO:0007669"/>
    <property type="project" value="TreeGrafter"/>
</dbReference>
<dbReference type="GO" id="GO:0005829">
    <property type="term" value="C:cytosol"/>
    <property type="evidence" value="ECO:0007669"/>
    <property type="project" value="TreeGrafter"/>
</dbReference>
<dbReference type="EMBL" id="GECZ01021723">
    <property type="protein sequence ID" value="JAS48046.1"/>
    <property type="molecule type" value="Transcribed_RNA"/>
</dbReference>
<name>A0A1B6EWN4_9HEMI</name>
<organism evidence="2">
    <name type="scientific">Cuerna arida</name>
    <dbReference type="NCBI Taxonomy" id="1464854"/>
    <lineage>
        <taxon>Eukaryota</taxon>
        <taxon>Metazoa</taxon>
        <taxon>Ecdysozoa</taxon>
        <taxon>Arthropoda</taxon>
        <taxon>Hexapoda</taxon>
        <taxon>Insecta</taxon>
        <taxon>Pterygota</taxon>
        <taxon>Neoptera</taxon>
        <taxon>Paraneoptera</taxon>
        <taxon>Hemiptera</taxon>
        <taxon>Auchenorrhyncha</taxon>
        <taxon>Membracoidea</taxon>
        <taxon>Cicadellidae</taxon>
        <taxon>Cicadellinae</taxon>
        <taxon>Proconiini</taxon>
        <taxon>Cuerna</taxon>
    </lineage>
</organism>
<evidence type="ECO:0000313" key="3">
    <source>
        <dbReference type="EMBL" id="JAS48046.1"/>
    </source>
</evidence>
<dbReference type="PANTHER" id="PTHR12365">
    <property type="entry name" value="SPROUTY"/>
    <property type="match status" value="1"/>
</dbReference>
<sequence length="253" mass="27750">MADQNGVRGGLVSPRVHLPVRSPRAVASPPEPVTLLQPRPDVQRRVNEYVETPLRPICDDERTSVGVPRHLPSTARHKRVVTKQPGQTFKKDSAGPSVSGSGVGTGTDQCSIICRECGRCRCEACRQPRPVPSLWLCHNFCLCSTESCVDYGSCLCCVKGLMYHCASRDGDDDTCADDPCSCGPHRRLGRWTCLGVTSLCLPCLCCYWPLRALASAAESCYARCTSRGCRCETRHSRPELTPEKRLLDSSPEL</sequence>
<dbReference type="GO" id="GO:0048513">
    <property type="term" value="P:animal organ development"/>
    <property type="evidence" value="ECO:0007669"/>
    <property type="project" value="TreeGrafter"/>
</dbReference>
<dbReference type="InterPro" id="IPR051192">
    <property type="entry name" value="Sprouty_domain"/>
</dbReference>
<reference evidence="2" key="1">
    <citation type="submission" date="2015-11" db="EMBL/GenBank/DDBJ databases">
        <title>De novo transcriptome assembly of four potential Pierce s Disease insect vectors from Arizona vineyards.</title>
        <authorList>
            <person name="Tassone E.E."/>
        </authorList>
    </citation>
    <scope>NUCLEOTIDE SEQUENCE</scope>
</reference>
<dbReference type="InterPro" id="IPR007875">
    <property type="entry name" value="Sprouty"/>
</dbReference>
<dbReference type="AlphaFoldDB" id="A0A1B6EWN4"/>
<comment type="similarity">
    <text evidence="1">Belongs to the sprouty family.</text>
</comment>